<evidence type="ECO:0000256" key="3">
    <source>
        <dbReference type="ARBA" id="ARBA00022448"/>
    </source>
</evidence>
<dbReference type="GO" id="GO:0022857">
    <property type="term" value="F:transmembrane transporter activity"/>
    <property type="evidence" value="ECO:0007669"/>
    <property type="project" value="InterPro"/>
</dbReference>
<dbReference type="InterPro" id="IPR010065">
    <property type="entry name" value="AA_ABC_transptr_permease_3TM"/>
</dbReference>
<dbReference type="InterPro" id="IPR000515">
    <property type="entry name" value="MetI-like"/>
</dbReference>
<feature type="transmembrane region" description="Helical" evidence="9">
    <location>
        <begin position="20"/>
        <end position="44"/>
    </location>
</feature>
<keyword evidence="6" id="KW-0029">Amino-acid transport</keyword>
<evidence type="ECO:0000256" key="2">
    <source>
        <dbReference type="ARBA" id="ARBA00010072"/>
    </source>
</evidence>
<dbReference type="PROSITE" id="PS50928">
    <property type="entry name" value="ABC_TM1"/>
    <property type="match status" value="1"/>
</dbReference>
<dbReference type="InterPro" id="IPR035906">
    <property type="entry name" value="MetI-like_sf"/>
</dbReference>
<dbReference type="FunFam" id="1.10.3720.10:FF:000033">
    <property type="entry name" value="Polar amino acid ABC transporter permease"/>
    <property type="match status" value="1"/>
</dbReference>
<dbReference type="EMBL" id="AZEG01000030">
    <property type="protein sequence ID" value="KRL36039.1"/>
    <property type="molecule type" value="Genomic_DNA"/>
</dbReference>
<evidence type="ECO:0000256" key="5">
    <source>
        <dbReference type="ARBA" id="ARBA00022692"/>
    </source>
</evidence>
<evidence type="ECO:0000313" key="11">
    <source>
        <dbReference type="EMBL" id="KRL36039.1"/>
    </source>
</evidence>
<reference evidence="11 12" key="1">
    <citation type="journal article" date="2015" name="Genome Announc.">
        <title>Expanding the biotechnology potential of lactobacilli through comparative genomics of 213 strains and associated genera.</title>
        <authorList>
            <person name="Sun Z."/>
            <person name="Harris H.M."/>
            <person name="McCann A."/>
            <person name="Guo C."/>
            <person name="Argimon S."/>
            <person name="Zhang W."/>
            <person name="Yang X."/>
            <person name="Jeffery I.B."/>
            <person name="Cooney J.C."/>
            <person name="Kagawa T.F."/>
            <person name="Liu W."/>
            <person name="Song Y."/>
            <person name="Salvetti E."/>
            <person name="Wrobel A."/>
            <person name="Rasinkangas P."/>
            <person name="Parkhill J."/>
            <person name="Rea M.C."/>
            <person name="O'Sullivan O."/>
            <person name="Ritari J."/>
            <person name="Douillard F.P."/>
            <person name="Paul Ross R."/>
            <person name="Yang R."/>
            <person name="Briner A.E."/>
            <person name="Felis G.E."/>
            <person name="de Vos W.M."/>
            <person name="Barrangou R."/>
            <person name="Klaenhammer T.R."/>
            <person name="Caufield P.W."/>
            <person name="Cui Y."/>
            <person name="Zhang H."/>
            <person name="O'Toole P.W."/>
        </authorList>
    </citation>
    <scope>NUCLEOTIDE SEQUENCE [LARGE SCALE GENOMIC DNA]</scope>
    <source>
        <strain evidence="11 12">DSM 19971</strain>
    </source>
</reference>
<dbReference type="RefSeq" id="WP_057738409.1">
    <property type="nucleotide sequence ID" value="NZ_AZEG01000030.1"/>
</dbReference>
<feature type="transmembrane region" description="Helical" evidence="9">
    <location>
        <begin position="191"/>
        <end position="212"/>
    </location>
</feature>
<keyword evidence="8 9" id="KW-0472">Membrane</keyword>
<dbReference type="GO" id="GO:0006865">
    <property type="term" value="P:amino acid transport"/>
    <property type="evidence" value="ECO:0007669"/>
    <property type="project" value="UniProtKB-KW"/>
</dbReference>
<dbReference type="InterPro" id="IPR043429">
    <property type="entry name" value="ArtM/GltK/GlnP/TcyL/YhdX-like"/>
</dbReference>
<dbReference type="PATRIC" id="fig|1423812.3.peg.1558"/>
<dbReference type="Proteomes" id="UP000051155">
    <property type="component" value="Unassembled WGS sequence"/>
</dbReference>
<dbReference type="AlphaFoldDB" id="A0A0R1PU04"/>
<evidence type="ECO:0000256" key="1">
    <source>
        <dbReference type="ARBA" id="ARBA00004651"/>
    </source>
</evidence>
<dbReference type="Gene3D" id="1.10.3720.10">
    <property type="entry name" value="MetI-like"/>
    <property type="match status" value="1"/>
</dbReference>
<organism evidence="11 12">
    <name type="scientific">Liquorilactobacillus uvarum DSM 19971</name>
    <dbReference type="NCBI Taxonomy" id="1423812"/>
    <lineage>
        <taxon>Bacteria</taxon>
        <taxon>Bacillati</taxon>
        <taxon>Bacillota</taxon>
        <taxon>Bacilli</taxon>
        <taxon>Lactobacillales</taxon>
        <taxon>Lactobacillaceae</taxon>
        <taxon>Liquorilactobacillus</taxon>
    </lineage>
</organism>
<evidence type="ECO:0000256" key="4">
    <source>
        <dbReference type="ARBA" id="ARBA00022475"/>
    </source>
</evidence>
<dbReference type="OrthoDB" id="9811552at2"/>
<name>A0A0R1PU04_9LACO</name>
<accession>A0A0R1PU04</accession>
<comment type="subcellular location">
    <subcellularLocation>
        <location evidence="1 9">Cell membrane</location>
        <topology evidence="1 9">Multi-pass membrane protein</topology>
    </subcellularLocation>
</comment>
<dbReference type="CDD" id="cd06261">
    <property type="entry name" value="TM_PBP2"/>
    <property type="match status" value="1"/>
</dbReference>
<dbReference type="NCBIfam" id="TIGR01726">
    <property type="entry name" value="HEQRo_perm_3TM"/>
    <property type="match status" value="1"/>
</dbReference>
<feature type="domain" description="ABC transmembrane type-1" evidence="10">
    <location>
        <begin position="20"/>
        <end position="209"/>
    </location>
</feature>
<comment type="caution">
    <text evidence="11">The sequence shown here is derived from an EMBL/GenBank/DDBJ whole genome shotgun (WGS) entry which is preliminary data.</text>
</comment>
<dbReference type="STRING" id="1423812.FD20_GL001468"/>
<comment type="similarity">
    <text evidence="2">Belongs to the binding-protein-dependent transport system permease family. HisMQ subfamily.</text>
</comment>
<keyword evidence="3 9" id="KW-0813">Transport</keyword>
<keyword evidence="5 9" id="KW-0812">Transmembrane</keyword>
<dbReference type="Pfam" id="PF00528">
    <property type="entry name" value="BPD_transp_1"/>
    <property type="match status" value="1"/>
</dbReference>
<evidence type="ECO:0000256" key="6">
    <source>
        <dbReference type="ARBA" id="ARBA00022970"/>
    </source>
</evidence>
<dbReference type="PANTHER" id="PTHR30614:SF20">
    <property type="entry name" value="GLUTAMINE TRANSPORT SYSTEM PERMEASE PROTEIN GLNP"/>
    <property type="match status" value="1"/>
</dbReference>
<dbReference type="GO" id="GO:0043190">
    <property type="term" value="C:ATP-binding cassette (ABC) transporter complex"/>
    <property type="evidence" value="ECO:0007669"/>
    <property type="project" value="InterPro"/>
</dbReference>
<proteinExistence type="inferred from homology"/>
<gene>
    <name evidence="11" type="ORF">FD20_GL001468</name>
</gene>
<evidence type="ECO:0000256" key="7">
    <source>
        <dbReference type="ARBA" id="ARBA00022989"/>
    </source>
</evidence>
<evidence type="ECO:0000313" key="12">
    <source>
        <dbReference type="Proteomes" id="UP000051155"/>
    </source>
</evidence>
<evidence type="ECO:0000256" key="8">
    <source>
        <dbReference type="ARBA" id="ARBA00023136"/>
    </source>
</evidence>
<evidence type="ECO:0000256" key="9">
    <source>
        <dbReference type="RuleBase" id="RU363032"/>
    </source>
</evidence>
<feature type="transmembrane region" description="Helical" evidence="9">
    <location>
        <begin position="65"/>
        <end position="84"/>
    </location>
</feature>
<keyword evidence="4" id="KW-1003">Cell membrane</keyword>
<protein>
    <submittedName>
        <fullName evidence="11">ABC-type amino acid transport system, pemease component</fullName>
    </submittedName>
</protein>
<keyword evidence="12" id="KW-1185">Reference proteome</keyword>
<keyword evidence="7 9" id="KW-1133">Transmembrane helix</keyword>
<dbReference type="PANTHER" id="PTHR30614">
    <property type="entry name" value="MEMBRANE COMPONENT OF AMINO ACID ABC TRANSPORTER"/>
    <property type="match status" value="1"/>
</dbReference>
<dbReference type="SUPFAM" id="SSF161098">
    <property type="entry name" value="MetI-like"/>
    <property type="match status" value="1"/>
</dbReference>
<sequence length="220" mass="23805">MTSFNFQLVIDYLPYFFKGIIYTIGFSIASIVLGTVLGLLIALGKMLPNKLLAAPFKGYVGLFRGTPLLVQILVINFGVVPLILGKSNSIVAGILALSLNSSAYIAEIFRSGIQAVSEGQGEAAATLGLTPNQTMLHIILPQAVKIILPPLGNEFISLIKDSSLASVISAPEVTYWAQAMNAQYYRVWEPYLTSGLIYLILTLSISSILHSVERRLSVND</sequence>
<evidence type="ECO:0000259" key="10">
    <source>
        <dbReference type="PROSITE" id="PS50928"/>
    </source>
</evidence>